<name>A0ACA9SGX5_9GLOM</name>
<feature type="non-terminal residue" evidence="1">
    <location>
        <position position="1"/>
    </location>
</feature>
<evidence type="ECO:0000313" key="2">
    <source>
        <dbReference type="Proteomes" id="UP000789920"/>
    </source>
</evidence>
<reference evidence="1" key="1">
    <citation type="submission" date="2021-06" db="EMBL/GenBank/DDBJ databases">
        <authorList>
            <person name="Kallberg Y."/>
            <person name="Tangrot J."/>
            <person name="Rosling A."/>
        </authorList>
    </citation>
    <scope>NUCLEOTIDE SEQUENCE</scope>
    <source>
        <strain evidence="1">MA461A</strain>
    </source>
</reference>
<dbReference type="EMBL" id="CAJVQC010123789">
    <property type="protein sequence ID" value="CAG8839501.1"/>
    <property type="molecule type" value="Genomic_DNA"/>
</dbReference>
<dbReference type="Proteomes" id="UP000789920">
    <property type="component" value="Unassembled WGS sequence"/>
</dbReference>
<accession>A0ACA9SGX5</accession>
<feature type="non-terminal residue" evidence="1">
    <location>
        <position position="152"/>
    </location>
</feature>
<protein>
    <submittedName>
        <fullName evidence="1">18066_t:CDS:1</fullName>
    </submittedName>
</protein>
<proteinExistence type="predicted"/>
<keyword evidence="2" id="KW-1185">Reference proteome</keyword>
<evidence type="ECO:0000313" key="1">
    <source>
        <dbReference type="EMBL" id="CAG8839501.1"/>
    </source>
</evidence>
<sequence length="152" mass="17245">EIEILSSDDKQYQKLLSEINQMEKESKSALTEIIDSCQSRVIHVDNPPLGIKGGSSKELELNKKKRNNSRQKVLEHLNSKDCKNIYNPSKLQKLSATKTKKESEGEKNENVRTSKDAEDESEKVSVENNKIESVVEKEDKGEANNNEKELKS</sequence>
<gene>
    <name evidence="1" type="ORF">RPERSI_LOCUS31075</name>
</gene>
<comment type="caution">
    <text evidence="1">The sequence shown here is derived from an EMBL/GenBank/DDBJ whole genome shotgun (WGS) entry which is preliminary data.</text>
</comment>
<organism evidence="1 2">
    <name type="scientific">Racocetra persica</name>
    <dbReference type="NCBI Taxonomy" id="160502"/>
    <lineage>
        <taxon>Eukaryota</taxon>
        <taxon>Fungi</taxon>
        <taxon>Fungi incertae sedis</taxon>
        <taxon>Mucoromycota</taxon>
        <taxon>Glomeromycotina</taxon>
        <taxon>Glomeromycetes</taxon>
        <taxon>Diversisporales</taxon>
        <taxon>Gigasporaceae</taxon>
        <taxon>Racocetra</taxon>
    </lineage>
</organism>